<dbReference type="InterPro" id="IPR025737">
    <property type="entry name" value="FApF"/>
</dbReference>
<dbReference type="RefSeq" id="WP_161486688.1">
    <property type="nucleotide sequence ID" value="NZ_LRML01000002.1"/>
</dbReference>
<comment type="caution">
    <text evidence="2">The sequence shown here is derived from an EMBL/GenBank/DDBJ whole genome shotgun (WGS) entry which is preliminary data.</text>
</comment>
<gene>
    <name evidence="2" type="ORF">ACFQHR_15880</name>
</gene>
<organism evidence="2 3">
    <name type="scientific">Rufibacter roseus</name>
    <dbReference type="NCBI Taxonomy" id="1567108"/>
    <lineage>
        <taxon>Bacteria</taxon>
        <taxon>Pseudomonadati</taxon>
        <taxon>Bacteroidota</taxon>
        <taxon>Cytophagia</taxon>
        <taxon>Cytophagales</taxon>
        <taxon>Hymenobacteraceae</taxon>
        <taxon>Rufibacter</taxon>
    </lineage>
</organism>
<feature type="region of interest" description="Disordered" evidence="1">
    <location>
        <begin position="1"/>
        <end position="24"/>
    </location>
</feature>
<evidence type="ECO:0000313" key="2">
    <source>
        <dbReference type="EMBL" id="MFC6999115.1"/>
    </source>
</evidence>
<reference evidence="3" key="1">
    <citation type="journal article" date="2019" name="Int. J. Syst. Evol. Microbiol.">
        <title>The Global Catalogue of Microorganisms (GCM) 10K type strain sequencing project: providing services to taxonomists for standard genome sequencing and annotation.</title>
        <authorList>
            <consortium name="The Broad Institute Genomics Platform"/>
            <consortium name="The Broad Institute Genome Sequencing Center for Infectious Disease"/>
            <person name="Wu L."/>
            <person name="Ma J."/>
        </authorList>
    </citation>
    <scope>NUCLEOTIDE SEQUENCE [LARGE SCALE GENOMIC DNA]</scope>
    <source>
        <strain evidence="3">CGMCC 4.7393</strain>
    </source>
</reference>
<sequence>MAQESSPPEFETDRPDRTEASSVVPKGYYQLETGFRYQKDRKNGIEQKEWMYPQALLRIGVFEKAELRLEGTYRRQDYRHADLLFQQHKGLSNLRVGTKIKLAEENGVLPETSVLGMLEMPLGHDQFEPEKVAPQIRLLFTNKLTQNLKLQYNVGYRRQKEQGDMENKLQYTAAFSGKLSEKLTLFAEFFGEKTKESRPKNQVDGGLQFMVLPNLQIDAIAGAGISSAAPEFFLGGGISLRLPQ</sequence>
<protein>
    <submittedName>
        <fullName evidence="2">Transporter</fullName>
    </submittedName>
</protein>
<dbReference type="Proteomes" id="UP001596405">
    <property type="component" value="Unassembled WGS sequence"/>
</dbReference>
<accession>A0ABW2DN65</accession>
<dbReference type="Pfam" id="PF13557">
    <property type="entry name" value="Phenol_MetA_deg"/>
    <property type="match status" value="1"/>
</dbReference>
<evidence type="ECO:0000256" key="1">
    <source>
        <dbReference type="SAM" id="MobiDB-lite"/>
    </source>
</evidence>
<name>A0ABW2DN65_9BACT</name>
<proteinExistence type="predicted"/>
<dbReference type="EMBL" id="JBHSYQ010000015">
    <property type="protein sequence ID" value="MFC6999115.1"/>
    <property type="molecule type" value="Genomic_DNA"/>
</dbReference>
<keyword evidence="3" id="KW-1185">Reference proteome</keyword>
<evidence type="ECO:0000313" key="3">
    <source>
        <dbReference type="Proteomes" id="UP001596405"/>
    </source>
</evidence>